<dbReference type="EMBL" id="CP070496">
    <property type="protein sequence ID" value="QSB06777.1"/>
    <property type="molecule type" value="Genomic_DNA"/>
</dbReference>
<reference evidence="1" key="1">
    <citation type="submission" date="2021-02" db="EMBL/GenBank/DDBJ databases">
        <title>Natronoglycomyces albus gen. nov., sp. nov, a haloalkaliphilic actinobacterium from a soda solonchak soil.</title>
        <authorList>
            <person name="Sorokin D.Y."/>
            <person name="Khijniak T.V."/>
            <person name="Zakharycheva A.P."/>
            <person name="Boueva O.V."/>
            <person name="Ariskina E.V."/>
            <person name="Hahnke R.L."/>
            <person name="Bunk B."/>
            <person name="Sproer C."/>
            <person name="Schumann P."/>
            <person name="Evtushenko L.I."/>
            <person name="Kublanov I.V."/>
        </authorList>
    </citation>
    <scope>NUCLEOTIDE SEQUENCE</scope>
    <source>
        <strain evidence="1">DSM 106290</strain>
    </source>
</reference>
<evidence type="ECO:0000313" key="1">
    <source>
        <dbReference type="EMBL" id="QSB06777.1"/>
    </source>
</evidence>
<gene>
    <name evidence="1" type="ORF">JQS30_07780</name>
</gene>
<dbReference type="Proteomes" id="UP000662939">
    <property type="component" value="Chromosome"/>
</dbReference>
<proteinExistence type="predicted"/>
<dbReference type="RefSeq" id="WP_213172786.1">
    <property type="nucleotide sequence ID" value="NZ_CP070496.1"/>
</dbReference>
<dbReference type="KEGG" id="nav:JQS30_07780"/>
<organism evidence="1 2">
    <name type="scientific">Natronoglycomyces albus</name>
    <dbReference type="NCBI Taxonomy" id="2811108"/>
    <lineage>
        <taxon>Bacteria</taxon>
        <taxon>Bacillati</taxon>
        <taxon>Actinomycetota</taxon>
        <taxon>Actinomycetes</taxon>
        <taxon>Glycomycetales</taxon>
        <taxon>Glycomycetaceae</taxon>
        <taxon>Natronoglycomyces</taxon>
    </lineage>
</organism>
<evidence type="ECO:0000313" key="2">
    <source>
        <dbReference type="Proteomes" id="UP000662939"/>
    </source>
</evidence>
<keyword evidence="2" id="KW-1185">Reference proteome</keyword>
<name>A0A895XNS0_9ACTN</name>
<accession>A0A895XNS0</accession>
<protein>
    <submittedName>
        <fullName evidence="1">Uncharacterized protein</fullName>
    </submittedName>
</protein>
<sequence length="68" mass="7381">MKMCCPFCGWPDEQPYTTVSVHQTNSGATMWTRCMCGSLQTRVMQGAQAVVTARGKPTNLEVVNQAAA</sequence>
<dbReference type="AlphaFoldDB" id="A0A895XNS0"/>